<feature type="transmembrane region" description="Helical" evidence="1">
    <location>
        <begin position="94"/>
        <end position="123"/>
    </location>
</feature>
<protein>
    <submittedName>
        <fullName evidence="2">Short-chain fatty acid transporter</fullName>
    </submittedName>
</protein>
<dbReference type="Proteomes" id="UP001601059">
    <property type="component" value="Unassembled WGS sequence"/>
</dbReference>
<feature type="transmembrane region" description="Helical" evidence="1">
    <location>
        <begin position="135"/>
        <end position="161"/>
    </location>
</feature>
<evidence type="ECO:0000313" key="2">
    <source>
        <dbReference type="EMBL" id="MFE8701954.1"/>
    </source>
</evidence>
<dbReference type="RefSeq" id="WP_389361917.1">
    <property type="nucleotide sequence ID" value="NZ_JBIACK010000007.1"/>
</dbReference>
<feature type="transmembrane region" description="Helical" evidence="1">
    <location>
        <begin position="305"/>
        <end position="327"/>
    </location>
</feature>
<proteinExistence type="predicted"/>
<keyword evidence="1" id="KW-0472">Membrane</keyword>
<gene>
    <name evidence="2" type="ORF">ACFYKX_15235</name>
</gene>
<evidence type="ECO:0000256" key="1">
    <source>
        <dbReference type="SAM" id="Phobius"/>
    </source>
</evidence>
<keyword evidence="1" id="KW-0812">Transmembrane</keyword>
<feature type="transmembrane region" description="Helical" evidence="1">
    <location>
        <begin position="181"/>
        <end position="200"/>
    </location>
</feature>
<dbReference type="InterPro" id="IPR006160">
    <property type="entry name" value="SCFA_transpt_AtoE"/>
</dbReference>
<dbReference type="PANTHER" id="PTHR41983">
    <property type="entry name" value="SHORT-CHAIN FATTY ACID TRANSPORTER-RELATED"/>
    <property type="match status" value="1"/>
</dbReference>
<feature type="transmembrane region" description="Helical" evidence="1">
    <location>
        <begin position="244"/>
        <end position="262"/>
    </location>
</feature>
<dbReference type="PANTHER" id="PTHR41983:SF2">
    <property type="entry name" value="SHORT-CHAIN FATTY ACID TRANSPORTER-RELATED"/>
    <property type="match status" value="1"/>
</dbReference>
<dbReference type="EMBL" id="JBIACK010000007">
    <property type="protein sequence ID" value="MFE8701954.1"/>
    <property type="molecule type" value="Genomic_DNA"/>
</dbReference>
<feature type="transmembrane region" description="Helical" evidence="1">
    <location>
        <begin position="417"/>
        <end position="438"/>
    </location>
</feature>
<name>A0ABW6KCI9_9BACI</name>
<keyword evidence="1" id="KW-1133">Transmembrane helix</keyword>
<reference evidence="2 3" key="1">
    <citation type="submission" date="2024-08" db="EMBL/GenBank/DDBJ databases">
        <title>Two novel Cytobacillus novel species.</title>
        <authorList>
            <person name="Liu G."/>
        </authorList>
    </citation>
    <scope>NUCLEOTIDE SEQUENCE [LARGE SCALE GENOMIC DNA]</scope>
    <source>
        <strain evidence="2 3">FJAT-54145</strain>
    </source>
</reference>
<accession>A0ABW6KCI9</accession>
<comment type="caution">
    <text evidence="2">The sequence shown here is derived from an EMBL/GenBank/DDBJ whole genome shotgun (WGS) entry which is preliminary data.</text>
</comment>
<feature type="transmembrane region" description="Helical" evidence="1">
    <location>
        <begin position="20"/>
        <end position="37"/>
    </location>
</feature>
<feature type="transmembrane region" description="Helical" evidence="1">
    <location>
        <begin position="268"/>
        <end position="284"/>
    </location>
</feature>
<feature type="transmembrane region" description="Helical" evidence="1">
    <location>
        <begin position="49"/>
        <end position="74"/>
    </location>
</feature>
<sequence>MKVLVSFFNRVMQRYLPDPFLFVIILTFVVFGLGLIFTDSSPYQMVQHWGTGFWSLLTFSMQMVLVLVTGYVLASSAIFKKGLGALAGLAKSPGQAIIIVTLVSLVASWINWGFGLVIGALFAKELAKKVETVDYRLLIASAYTGFIIWHGGFSGSIPLTIATEGHFSQDLIGIISTDQTIFATFNIFIVLALIVLLPIVNRLMMPSKEETVTVDPALLNDDVQAATLEKAAMTPADRLENSRIVSLLTGILGLAFLFYYFSSNGFKLNLDIVNFLFLFLGILFHGTPKRFLESVMNAVKGASGIIIQFPFYAGIMGMMTASGLAVVMSEAFVSISNEFTFPFFTFISAGIVNFFVPSGGGQWAVQAPIMLEAAKALDVSIPKTAMAVAWGDAWTNMIQPFWALPALAIAGLKAKDIMGYCVFALLVSGVVISIGLLFL</sequence>
<keyword evidence="3" id="KW-1185">Reference proteome</keyword>
<dbReference type="Pfam" id="PF02667">
    <property type="entry name" value="SCFA_trans"/>
    <property type="match status" value="1"/>
</dbReference>
<organism evidence="2 3">
    <name type="scientific">Cytobacillus spartinae</name>
    <dbReference type="NCBI Taxonomy" id="3299023"/>
    <lineage>
        <taxon>Bacteria</taxon>
        <taxon>Bacillati</taxon>
        <taxon>Bacillota</taxon>
        <taxon>Bacilli</taxon>
        <taxon>Bacillales</taxon>
        <taxon>Bacillaceae</taxon>
        <taxon>Cytobacillus</taxon>
    </lineage>
</organism>
<feature type="transmembrane region" description="Helical" evidence="1">
    <location>
        <begin position="339"/>
        <end position="356"/>
    </location>
</feature>
<evidence type="ECO:0000313" key="3">
    <source>
        <dbReference type="Proteomes" id="UP001601059"/>
    </source>
</evidence>